<dbReference type="PANTHER" id="PTHR42738:SF7">
    <property type="entry name" value="HYDROXYMETHYLGLUTARYL-COA LYASE"/>
    <property type="match status" value="1"/>
</dbReference>
<evidence type="ECO:0000313" key="8">
    <source>
        <dbReference type="Proteomes" id="UP000000263"/>
    </source>
</evidence>
<keyword evidence="8" id="KW-1185">Reference proteome</keyword>
<evidence type="ECO:0000256" key="1">
    <source>
        <dbReference type="ARBA" id="ARBA00009405"/>
    </source>
</evidence>
<dbReference type="STRING" id="383372.Rcas_3515"/>
<dbReference type="PROSITE" id="PS00815">
    <property type="entry name" value="AIPM_HOMOCIT_SYNTH_1"/>
    <property type="match status" value="1"/>
</dbReference>
<dbReference type="SUPFAM" id="SSF51569">
    <property type="entry name" value="Aldolase"/>
    <property type="match status" value="1"/>
</dbReference>
<reference evidence="7 8" key="1">
    <citation type="submission" date="2007-08" db="EMBL/GenBank/DDBJ databases">
        <title>Complete sequence of Roseiflexus castenholzii DSM 13941.</title>
        <authorList>
            <consortium name="US DOE Joint Genome Institute"/>
            <person name="Copeland A."/>
            <person name="Lucas S."/>
            <person name="Lapidus A."/>
            <person name="Barry K."/>
            <person name="Glavina del Rio T."/>
            <person name="Dalin E."/>
            <person name="Tice H."/>
            <person name="Pitluck S."/>
            <person name="Thompson L.S."/>
            <person name="Brettin T."/>
            <person name="Bruce D."/>
            <person name="Detter J.C."/>
            <person name="Han C."/>
            <person name="Tapia R."/>
            <person name="Schmutz J."/>
            <person name="Larimer F."/>
            <person name="Land M."/>
            <person name="Hauser L."/>
            <person name="Kyrpides N."/>
            <person name="Mikhailova N."/>
            <person name="Bryant D.A."/>
            <person name="Hanada S."/>
            <person name="Tsukatani Y."/>
            <person name="Richardson P."/>
        </authorList>
    </citation>
    <scope>NUCLEOTIDE SEQUENCE [LARGE SCALE GENOMIC DNA]</scope>
    <source>
        <strain evidence="8">DSM 13941 / HLO8</strain>
    </source>
</reference>
<dbReference type="eggNOG" id="COG0119">
    <property type="taxonomic scope" value="Bacteria"/>
</dbReference>
<dbReference type="InterPro" id="IPR002034">
    <property type="entry name" value="AIPM/Hcit_synth_CS"/>
</dbReference>
<keyword evidence="7" id="KW-0670">Pyruvate</keyword>
<dbReference type="InterPro" id="IPR043594">
    <property type="entry name" value="HMGL"/>
</dbReference>
<evidence type="ECO:0000256" key="3">
    <source>
        <dbReference type="ARBA" id="ARBA00022723"/>
    </source>
</evidence>
<dbReference type="CDD" id="cd07938">
    <property type="entry name" value="DRE_TIM_HMGL"/>
    <property type="match status" value="1"/>
</dbReference>
<dbReference type="OrthoDB" id="9784013at2"/>
<dbReference type="NCBIfam" id="NF004283">
    <property type="entry name" value="PRK05692.1"/>
    <property type="match status" value="1"/>
</dbReference>
<name>A7NPR9_ROSCS</name>
<dbReference type="GO" id="GO:0046872">
    <property type="term" value="F:metal ion binding"/>
    <property type="evidence" value="ECO:0007669"/>
    <property type="project" value="UniProtKB-KW"/>
</dbReference>
<feature type="domain" description="Pyruvate carboxyltransferase" evidence="6">
    <location>
        <begin position="9"/>
        <end position="275"/>
    </location>
</feature>
<dbReference type="PANTHER" id="PTHR42738">
    <property type="entry name" value="HYDROXYMETHYLGLUTARYL-COA LYASE"/>
    <property type="match status" value="1"/>
</dbReference>
<dbReference type="GO" id="GO:0004419">
    <property type="term" value="F:hydroxymethylglutaryl-CoA lyase activity"/>
    <property type="evidence" value="ECO:0007669"/>
    <property type="project" value="TreeGrafter"/>
</dbReference>
<dbReference type="FunFam" id="3.20.20.70:FF:000071">
    <property type="entry name" value="Hydroxymethylglutaryl-CoA lyase"/>
    <property type="match status" value="1"/>
</dbReference>
<dbReference type="AlphaFoldDB" id="A7NPR9"/>
<keyword evidence="4" id="KW-0456">Lyase</keyword>
<dbReference type="EMBL" id="CP000804">
    <property type="protein sequence ID" value="ABU59565.1"/>
    <property type="molecule type" value="Genomic_DNA"/>
</dbReference>
<keyword evidence="2 5" id="KW-0808">Transferase</keyword>
<dbReference type="Pfam" id="PF00682">
    <property type="entry name" value="HMGL-like"/>
    <property type="match status" value="1"/>
</dbReference>
<evidence type="ECO:0000256" key="4">
    <source>
        <dbReference type="ARBA" id="ARBA00023239"/>
    </source>
</evidence>
<dbReference type="HOGENOM" id="CLU_022138_3_2_0"/>
<comment type="similarity">
    <text evidence="5">Belongs to the alpha-IPM synthase/homocitrate synthase family.</text>
</comment>
<dbReference type="InterPro" id="IPR000891">
    <property type="entry name" value="PYR_CT"/>
</dbReference>
<organism evidence="7 8">
    <name type="scientific">Roseiflexus castenholzii (strain DSM 13941 / HLO8)</name>
    <dbReference type="NCBI Taxonomy" id="383372"/>
    <lineage>
        <taxon>Bacteria</taxon>
        <taxon>Bacillati</taxon>
        <taxon>Chloroflexota</taxon>
        <taxon>Chloroflexia</taxon>
        <taxon>Chloroflexales</taxon>
        <taxon>Roseiflexineae</taxon>
        <taxon>Roseiflexaceae</taxon>
        <taxon>Roseiflexus</taxon>
    </lineage>
</organism>
<gene>
    <name evidence="7" type="ordered locus">Rcas_3515</name>
</gene>
<evidence type="ECO:0000256" key="2">
    <source>
        <dbReference type="ARBA" id="ARBA00022679"/>
    </source>
</evidence>
<accession>A7NPR9</accession>
<dbReference type="RefSeq" id="WP_012121988.1">
    <property type="nucleotide sequence ID" value="NC_009767.1"/>
</dbReference>
<comment type="similarity">
    <text evidence="1">Belongs to the HMG-CoA lyase family.</text>
</comment>
<evidence type="ECO:0000259" key="6">
    <source>
        <dbReference type="PROSITE" id="PS50991"/>
    </source>
</evidence>
<dbReference type="Gene3D" id="3.20.20.70">
    <property type="entry name" value="Aldolase class I"/>
    <property type="match status" value="1"/>
</dbReference>
<dbReference type="GO" id="GO:0046912">
    <property type="term" value="F:acyltransferase activity, acyl groups converted into alkyl on transfer"/>
    <property type="evidence" value="ECO:0007669"/>
    <property type="project" value="InterPro"/>
</dbReference>
<evidence type="ECO:0000313" key="7">
    <source>
        <dbReference type="EMBL" id="ABU59565.1"/>
    </source>
</evidence>
<proteinExistence type="inferred from homology"/>
<dbReference type="InterPro" id="IPR013785">
    <property type="entry name" value="Aldolase_TIM"/>
</dbReference>
<dbReference type="KEGG" id="rca:Rcas_3515"/>
<dbReference type="Proteomes" id="UP000000263">
    <property type="component" value="Chromosome"/>
</dbReference>
<dbReference type="GO" id="GO:0046951">
    <property type="term" value="P:ketone body biosynthetic process"/>
    <property type="evidence" value="ECO:0007669"/>
    <property type="project" value="TreeGrafter"/>
</dbReference>
<sequence length="297" mass="31506">MTLRLPAQVDIIEVGLRDGLQNEAIIIPTATKIALIHRLIAAGVRHIQVASFVNPRRVPQMADAESLCAELPRSPGVIYSGLALNVRGVERAGAAGLMQVDIGISASDTHSRKNAGLSLTEALEQVAAMVTAARAHGLAVRAGVQCAFGCVYEGNIPLDRVVRMVDYVLSLGVDELALADSTGMANPRQVAHMLDTVLPRVHVPVTLHLHDTRGMGLANVLMALQYGVTRFDTAFGGLGGCPFIAGAAGNIATEDTVYMLEQVGIATAIDWRKAAECSRIISACLARDLPGKLYRLQ</sequence>
<keyword evidence="3" id="KW-0479">Metal-binding</keyword>
<evidence type="ECO:0000256" key="5">
    <source>
        <dbReference type="RuleBase" id="RU003523"/>
    </source>
</evidence>
<protein>
    <submittedName>
        <fullName evidence="7">Pyruvate carboxyltransferase</fullName>
    </submittedName>
</protein>
<dbReference type="GO" id="GO:0006552">
    <property type="term" value="P:L-leucine catabolic process"/>
    <property type="evidence" value="ECO:0007669"/>
    <property type="project" value="TreeGrafter"/>
</dbReference>
<dbReference type="PROSITE" id="PS50991">
    <property type="entry name" value="PYR_CT"/>
    <property type="match status" value="1"/>
</dbReference>